<keyword evidence="1" id="KW-0678">Repressor</keyword>
<keyword evidence="7" id="KW-1185">Reference proteome</keyword>
<dbReference type="Proteomes" id="UP000030700">
    <property type="component" value="Unassembled WGS sequence"/>
</dbReference>
<dbReference type="InterPro" id="IPR046335">
    <property type="entry name" value="LacI/GalR-like_sensor"/>
</dbReference>
<dbReference type="PROSITE" id="PS50932">
    <property type="entry name" value="HTH_LACI_2"/>
    <property type="match status" value="1"/>
</dbReference>
<accession>A0A0S6VWT0</accession>
<dbReference type="InterPro" id="IPR010982">
    <property type="entry name" value="Lambda_DNA-bd_dom_sf"/>
</dbReference>
<dbReference type="Pfam" id="PF13377">
    <property type="entry name" value="Peripla_BP_3"/>
    <property type="match status" value="1"/>
</dbReference>
<dbReference type="CDD" id="cd06267">
    <property type="entry name" value="PBP1_LacI_sugar_binding-like"/>
    <property type="match status" value="1"/>
</dbReference>
<gene>
    <name evidence="6" type="ORF">U14_01113</name>
</gene>
<feature type="domain" description="HTH lacI-type" evidence="5">
    <location>
        <begin position="3"/>
        <end position="56"/>
    </location>
</feature>
<dbReference type="STRING" id="1499966.U14_01113"/>
<dbReference type="SMART" id="SM00354">
    <property type="entry name" value="HTH_LACI"/>
    <property type="match status" value="1"/>
</dbReference>
<sequence>MAATVRDVAKLANVSLGTVSRYLNGYQLREDNRLKVEQAIQASGFKENMLAQAVRRNRSMMIGVIIPQYRAVFFMAITTILEQIFEQKNYSLLLCNYENDRHRLQQKLRFAKERLVDGLIVFPSYADAGSLPILEEFAAEDIPVVFIDQLLPGFETDSVIVDNAHASFRAVEQLIFNKHTRIAIVNGSPDVYVYRERLRGYYDAMRTYNLPVESGWVKEGSFIEPGEYVMIESLFDLPQPPTAIYATNYFATIGTVLALHELRLNIPHDVSVIGFDRFDPIDVIEPPLTLVEQPLERMAQTAADLLLQRMRGDHKDFPQVVTLNTKMVMRESVRAL</sequence>
<evidence type="ECO:0000313" key="6">
    <source>
        <dbReference type="EMBL" id="GAK49889.1"/>
    </source>
</evidence>
<dbReference type="InterPro" id="IPR000843">
    <property type="entry name" value="HTH_LacI"/>
</dbReference>
<dbReference type="SUPFAM" id="SSF53822">
    <property type="entry name" value="Periplasmic binding protein-like I"/>
    <property type="match status" value="1"/>
</dbReference>
<dbReference type="CDD" id="cd01392">
    <property type="entry name" value="HTH_LacI"/>
    <property type="match status" value="1"/>
</dbReference>
<dbReference type="AlphaFoldDB" id="A0A0S6VWT0"/>
<reference evidence="6" key="1">
    <citation type="journal article" date="2015" name="PeerJ">
        <title>First genomic representation of candidate bacterial phylum KSB3 points to enhanced environmental sensing as a trigger of wastewater bulking.</title>
        <authorList>
            <person name="Sekiguchi Y."/>
            <person name="Ohashi A."/>
            <person name="Parks D.H."/>
            <person name="Yamauchi T."/>
            <person name="Tyson G.W."/>
            <person name="Hugenholtz P."/>
        </authorList>
    </citation>
    <scope>NUCLEOTIDE SEQUENCE [LARGE SCALE GENOMIC DNA]</scope>
</reference>
<dbReference type="GO" id="GO:0003700">
    <property type="term" value="F:DNA-binding transcription factor activity"/>
    <property type="evidence" value="ECO:0007669"/>
    <property type="project" value="TreeGrafter"/>
</dbReference>
<dbReference type="Gene3D" id="1.10.260.40">
    <property type="entry name" value="lambda repressor-like DNA-binding domains"/>
    <property type="match status" value="1"/>
</dbReference>
<dbReference type="PROSITE" id="PS00356">
    <property type="entry name" value="HTH_LACI_1"/>
    <property type="match status" value="1"/>
</dbReference>
<dbReference type="EMBL" id="DF820455">
    <property type="protein sequence ID" value="GAK49889.1"/>
    <property type="molecule type" value="Genomic_DNA"/>
</dbReference>
<evidence type="ECO:0000256" key="1">
    <source>
        <dbReference type="ARBA" id="ARBA00022491"/>
    </source>
</evidence>
<evidence type="ECO:0000256" key="4">
    <source>
        <dbReference type="ARBA" id="ARBA00023163"/>
    </source>
</evidence>
<keyword evidence="3" id="KW-0238">DNA-binding</keyword>
<dbReference type="PANTHER" id="PTHR30146">
    <property type="entry name" value="LACI-RELATED TRANSCRIPTIONAL REPRESSOR"/>
    <property type="match status" value="1"/>
</dbReference>
<protein>
    <submittedName>
        <fullName evidence="6">Transcriptional regulator, LacI family</fullName>
    </submittedName>
</protein>
<dbReference type="InterPro" id="IPR028082">
    <property type="entry name" value="Peripla_BP_I"/>
</dbReference>
<evidence type="ECO:0000256" key="3">
    <source>
        <dbReference type="ARBA" id="ARBA00023125"/>
    </source>
</evidence>
<organism evidence="6">
    <name type="scientific">Candidatus Moduliflexus flocculans</name>
    <dbReference type="NCBI Taxonomy" id="1499966"/>
    <lineage>
        <taxon>Bacteria</taxon>
        <taxon>Candidatus Moduliflexota</taxon>
        <taxon>Candidatus Moduliflexia</taxon>
        <taxon>Candidatus Moduliflexales</taxon>
        <taxon>Candidatus Moduliflexaceae</taxon>
    </lineage>
</organism>
<dbReference type="GO" id="GO:0000976">
    <property type="term" value="F:transcription cis-regulatory region binding"/>
    <property type="evidence" value="ECO:0007669"/>
    <property type="project" value="TreeGrafter"/>
</dbReference>
<dbReference type="HOGENOM" id="CLU_037628_6_1_0"/>
<dbReference type="Gene3D" id="3.40.50.2300">
    <property type="match status" value="2"/>
</dbReference>
<keyword evidence="4" id="KW-0804">Transcription</keyword>
<proteinExistence type="predicted"/>
<evidence type="ECO:0000313" key="7">
    <source>
        <dbReference type="Proteomes" id="UP000030700"/>
    </source>
</evidence>
<evidence type="ECO:0000259" key="5">
    <source>
        <dbReference type="PROSITE" id="PS50932"/>
    </source>
</evidence>
<dbReference type="Pfam" id="PF00356">
    <property type="entry name" value="LacI"/>
    <property type="match status" value="1"/>
</dbReference>
<evidence type="ECO:0000256" key="2">
    <source>
        <dbReference type="ARBA" id="ARBA00023015"/>
    </source>
</evidence>
<keyword evidence="2" id="KW-0805">Transcription regulation</keyword>
<dbReference type="PANTHER" id="PTHR30146:SF148">
    <property type="entry name" value="HTH-TYPE TRANSCRIPTIONAL REPRESSOR PURR-RELATED"/>
    <property type="match status" value="1"/>
</dbReference>
<dbReference type="SUPFAM" id="SSF47413">
    <property type="entry name" value="lambda repressor-like DNA-binding domains"/>
    <property type="match status" value="1"/>
</dbReference>
<name>A0A0S6VWT0_9BACT</name>